<evidence type="ECO:0000256" key="4">
    <source>
        <dbReference type="ARBA" id="ARBA00022553"/>
    </source>
</evidence>
<protein>
    <recommendedName>
        <fullName evidence="12">Homeobox protein aristaless-like 4</fullName>
    </recommendedName>
</protein>
<dbReference type="EMBL" id="AB569635">
    <property type="protein sequence ID" value="BAJ41033.1"/>
    <property type="molecule type" value="mRNA"/>
</dbReference>
<dbReference type="PANTHER" id="PTHR24329">
    <property type="entry name" value="HOMEOBOX PROTEIN ARISTALESS"/>
    <property type="match status" value="1"/>
</dbReference>
<dbReference type="InterPro" id="IPR017970">
    <property type="entry name" value="Homeobox_CS"/>
</dbReference>
<dbReference type="InterPro" id="IPR003654">
    <property type="entry name" value="OAR_dom"/>
</dbReference>
<evidence type="ECO:0000259" key="16">
    <source>
        <dbReference type="PROSITE" id="PS50071"/>
    </source>
</evidence>
<feature type="domain" description="OAR" evidence="17">
    <location>
        <begin position="440"/>
        <end position="453"/>
    </location>
</feature>
<keyword evidence="9" id="KW-0804">Transcription</keyword>
<keyword evidence="4" id="KW-0597">Phosphoprotein</keyword>
<dbReference type="InterPro" id="IPR009057">
    <property type="entry name" value="Homeodomain-like_sf"/>
</dbReference>
<dbReference type="Pfam" id="PF00046">
    <property type="entry name" value="Homeodomain"/>
    <property type="match status" value="1"/>
</dbReference>
<dbReference type="CDD" id="cd00086">
    <property type="entry name" value="homeodomain"/>
    <property type="match status" value="1"/>
</dbReference>
<keyword evidence="5" id="KW-0805">Transcription regulation</keyword>
<dbReference type="AlphaFoldDB" id="E3WF04"/>
<feature type="region of interest" description="Disordered" evidence="15">
    <location>
        <begin position="266"/>
        <end position="298"/>
    </location>
</feature>
<evidence type="ECO:0000313" key="18">
    <source>
        <dbReference type="EMBL" id="BAJ41033.1"/>
    </source>
</evidence>
<evidence type="ECO:0000256" key="7">
    <source>
        <dbReference type="ARBA" id="ARBA00023155"/>
    </source>
</evidence>
<feature type="compositionally biased region" description="Low complexity" evidence="15">
    <location>
        <begin position="275"/>
        <end position="292"/>
    </location>
</feature>
<gene>
    <name evidence="18" type="primary">alx1</name>
</gene>
<dbReference type="GO" id="GO:0048513">
    <property type="term" value="P:animal organ development"/>
    <property type="evidence" value="ECO:0007669"/>
    <property type="project" value="UniProtKB-ARBA"/>
</dbReference>
<proteinExistence type="evidence at transcript level"/>
<dbReference type="PROSITE" id="PS50803">
    <property type="entry name" value="OAR"/>
    <property type="match status" value="1"/>
</dbReference>
<dbReference type="SMART" id="SM00389">
    <property type="entry name" value="HOX"/>
    <property type="match status" value="1"/>
</dbReference>
<dbReference type="SUPFAM" id="SSF46689">
    <property type="entry name" value="Homeodomain-like"/>
    <property type="match status" value="1"/>
</dbReference>
<dbReference type="InterPro" id="IPR001356">
    <property type="entry name" value="HD"/>
</dbReference>
<feature type="region of interest" description="Disordered" evidence="15">
    <location>
        <begin position="15"/>
        <end position="141"/>
    </location>
</feature>
<reference evidence="18" key="1">
    <citation type="journal article" date="2010" name="Dev. Dyn.">
        <title>Conserved early expression patterns of micromere specification genes in two echinoid species belonging to the orders clypeasteroida and echinoida.</title>
        <authorList>
            <person name="Yamazaki A."/>
            <person name="Furuzawa Y."/>
            <person name="Yamaguchi M."/>
        </authorList>
    </citation>
    <scope>NUCLEOTIDE SEQUENCE</scope>
</reference>
<evidence type="ECO:0000256" key="6">
    <source>
        <dbReference type="ARBA" id="ARBA00023125"/>
    </source>
</evidence>
<comment type="subcellular location">
    <subcellularLocation>
        <location evidence="1 13 14">Nucleus</location>
    </subcellularLocation>
</comment>
<feature type="domain" description="Homeobox" evidence="16">
    <location>
        <begin position="134"/>
        <end position="194"/>
    </location>
</feature>
<dbReference type="GO" id="GO:0000977">
    <property type="term" value="F:RNA polymerase II transcription regulatory region sequence-specific DNA binding"/>
    <property type="evidence" value="ECO:0007669"/>
    <property type="project" value="TreeGrafter"/>
</dbReference>
<dbReference type="Gene3D" id="1.10.10.60">
    <property type="entry name" value="Homeodomain-like"/>
    <property type="match status" value="1"/>
</dbReference>
<feature type="compositionally biased region" description="Polar residues" evidence="15">
    <location>
        <begin position="335"/>
        <end position="344"/>
    </location>
</feature>
<feature type="compositionally biased region" description="Basic and acidic residues" evidence="15">
    <location>
        <begin position="114"/>
        <end position="132"/>
    </location>
</feature>
<dbReference type="FunFam" id="1.10.10.60:FF:000127">
    <property type="entry name" value="homeobox protein aristaless-like 4"/>
    <property type="match status" value="1"/>
</dbReference>
<evidence type="ECO:0000256" key="12">
    <source>
        <dbReference type="ARBA" id="ARBA00074894"/>
    </source>
</evidence>
<dbReference type="GO" id="GO:0005634">
    <property type="term" value="C:nucleus"/>
    <property type="evidence" value="ECO:0007669"/>
    <property type="project" value="UniProtKB-SubCell"/>
</dbReference>
<dbReference type="GO" id="GO:0000981">
    <property type="term" value="F:DNA-binding transcription factor activity, RNA polymerase II-specific"/>
    <property type="evidence" value="ECO:0007669"/>
    <property type="project" value="InterPro"/>
</dbReference>
<evidence type="ECO:0000256" key="9">
    <source>
        <dbReference type="ARBA" id="ARBA00023163"/>
    </source>
</evidence>
<evidence type="ECO:0000256" key="2">
    <source>
        <dbReference type="ARBA" id="ARBA00005733"/>
    </source>
</evidence>
<feature type="DNA-binding region" description="Homeobox" evidence="13">
    <location>
        <begin position="136"/>
        <end position="195"/>
    </location>
</feature>
<dbReference type="PROSITE" id="PS00027">
    <property type="entry name" value="HOMEOBOX_1"/>
    <property type="match status" value="1"/>
</dbReference>
<comment type="similarity">
    <text evidence="2">Belongs to the paired homeobox family.</text>
</comment>
<dbReference type="Pfam" id="PF03826">
    <property type="entry name" value="OAR"/>
    <property type="match status" value="1"/>
</dbReference>
<comment type="subunit">
    <text evidence="11">Binds DNA.</text>
</comment>
<evidence type="ECO:0000256" key="15">
    <source>
        <dbReference type="SAM" id="MobiDB-lite"/>
    </source>
</evidence>
<organism evidence="18">
    <name type="scientific">Scaphechinus mirabilis</name>
    <name type="common">Sand dollar</name>
    <dbReference type="NCBI Taxonomy" id="262334"/>
    <lineage>
        <taxon>Eukaryota</taxon>
        <taxon>Metazoa</taxon>
        <taxon>Echinodermata</taxon>
        <taxon>Eleutherozoa</taxon>
        <taxon>Echinozoa</taxon>
        <taxon>Echinoidea</taxon>
        <taxon>Euechinoidea</taxon>
        <taxon>Gnathostomata</taxon>
        <taxon>Clypeasteroida</taxon>
        <taxon>Scutellidae</taxon>
        <taxon>Scaphechinus</taxon>
    </lineage>
</organism>
<dbReference type="PANTHER" id="PTHR24329:SF543">
    <property type="entry name" value="FI01017P-RELATED"/>
    <property type="match status" value="1"/>
</dbReference>
<evidence type="ECO:0000256" key="5">
    <source>
        <dbReference type="ARBA" id="ARBA00023015"/>
    </source>
</evidence>
<keyword evidence="6 13" id="KW-0238">DNA-binding</keyword>
<evidence type="ECO:0000256" key="13">
    <source>
        <dbReference type="PROSITE-ProRule" id="PRU00108"/>
    </source>
</evidence>
<evidence type="ECO:0000259" key="17">
    <source>
        <dbReference type="PROSITE" id="PS50803"/>
    </source>
</evidence>
<keyword evidence="10 13" id="KW-0539">Nucleus</keyword>
<evidence type="ECO:0000256" key="10">
    <source>
        <dbReference type="ARBA" id="ARBA00023242"/>
    </source>
</evidence>
<keyword evidence="3" id="KW-0217">Developmental protein</keyword>
<evidence type="ECO:0000256" key="14">
    <source>
        <dbReference type="RuleBase" id="RU000682"/>
    </source>
</evidence>
<keyword evidence="7 13" id="KW-0371">Homeobox</keyword>
<feature type="compositionally biased region" description="Polar residues" evidence="15">
    <location>
        <begin position="97"/>
        <end position="113"/>
    </location>
</feature>
<dbReference type="PROSITE" id="PS50071">
    <property type="entry name" value="HOMEOBOX_2"/>
    <property type="match status" value="1"/>
</dbReference>
<keyword evidence="8" id="KW-0010">Activator</keyword>
<accession>E3WF04</accession>
<name>E3WF04_SCAMI</name>
<evidence type="ECO:0000256" key="8">
    <source>
        <dbReference type="ARBA" id="ARBA00023159"/>
    </source>
</evidence>
<feature type="compositionally biased region" description="Low complexity" evidence="15">
    <location>
        <begin position="37"/>
        <end position="47"/>
    </location>
</feature>
<feature type="region of interest" description="Disordered" evidence="15">
    <location>
        <begin position="381"/>
        <end position="409"/>
    </location>
</feature>
<evidence type="ECO:0000256" key="11">
    <source>
        <dbReference type="ARBA" id="ARBA00064179"/>
    </source>
</evidence>
<feature type="compositionally biased region" description="Low complexity" evidence="15">
    <location>
        <begin position="321"/>
        <end position="334"/>
    </location>
</feature>
<dbReference type="InterPro" id="IPR050649">
    <property type="entry name" value="Paired_Homeobox_TFs"/>
</dbReference>
<evidence type="ECO:0000256" key="3">
    <source>
        <dbReference type="ARBA" id="ARBA00022473"/>
    </source>
</evidence>
<evidence type="ECO:0000256" key="1">
    <source>
        <dbReference type="ARBA" id="ARBA00004123"/>
    </source>
</evidence>
<feature type="compositionally biased region" description="Pro residues" evidence="15">
    <location>
        <begin position="24"/>
        <end position="36"/>
    </location>
</feature>
<feature type="region of interest" description="Disordered" evidence="15">
    <location>
        <begin position="315"/>
        <end position="344"/>
    </location>
</feature>
<sequence>MLFYPSMPCLATYPSQNKDMIPLTTPPTPNPTPLGPPTGSTTTTTTNASLKPVGDHSPLDHHHRSGMDTSTPGLGVGHSHSVGGGGAGMHKTEHQDSTNNNAGANGKGPSSVNDDVKSPGGDKDDDKNDSDAKRKKRRNRTTFTSYQLEEMEKVFQRTHYPDVYCREQLALRCDLTEARVQVWFQNRRAKWRKRERFQQFQNMRGLGPGSGYEMPIAPRPDAYSQVNSPGFHVLGDAHQPPAPVEGAMLRICRNLQNLRREFDSRKIGPCGGLPTSSVAGTTGTSSGSETPGQETHSSMIHQASPWATANMASPLASSMSPVGQQPQGLPGQNQINSCMAPQSNLPSFMGMPNHQMNSAASVMNSMSSMAMTTMPPMTSMSMSMPPSTMTPPSSIASAPATSPSSNFMSPSSVGGLNAYSGQYTDMSPIESVGGVDRRTNSIAALRLRAKEHSSVMGMMNGYS</sequence>